<proteinExistence type="predicted"/>
<keyword evidence="2" id="KW-1185">Reference proteome</keyword>
<comment type="caution">
    <text evidence="1">The sequence shown here is derived from an EMBL/GenBank/DDBJ whole genome shotgun (WGS) entry which is preliminary data.</text>
</comment>
<evidence type="ECO:0000313" key="2">
    <source>
        <dbReference type="Proteomes" id="UP001060215"/>
    </source>
</evidence>
<dbReference type="Proteomes" id="UP001060215">
    <property type="component" value="Chromosome 5"/>
</dbReference>
<gene>
    <name evidence="1" type="ORF">LOK49_LG06G01330</name>
</gene>
<accession>A0ACC0HJV1</accession>
<protein>
    <submittedName>
        <fullName evidence="1">Receptor-like serine/threonine-protein kinase ALE2</fullName>
    </submittedName>
</protein>
<evidence type="ECO:0000313" key="1">
    <source>
        <dbReference type="EMBL" id="KAI8012236.1"/>
    </source>
</evidence>
<organism evidence="1 2">
    <name type="scientific">Camellia lanceoleosa</name>
    <dbReference type="NCBI Taxonomy" id="1840588"/>
    <lineage>
        <taxon>Eukaryota</taxon>
        <taxon>Viridiplantae</taxon>
        <taxon>Streptophyta</taxon>
        <taxon>Embryophyta</taxon>
        <taxon>Tracheophyta</taxon>
        <taxon>Spermatophyta</taxon>
        <taxon>Magnoliopsida</taxon>
        <taxon>eudicotyledons</taxon>
        <taxon>Gunneridae</taxon>
        <taxon>Pentapetalae</taxon>
        <taxon>asterids</taxon>
        <taxon>Ericales</taxon>
        <taxon>Theaceae</taxon>
        <taxon>Camellia</taxon>
    </lineage>
</organism>
<name>A0ACC0HJV1_9ERIC</name>
<reference evidence="1 2" key="1">
    <citation type="journal article" date="2022" name="Plant J.">
        <title>Chromosome-level genome of Camellia lanceoleosa provides a valuable resource for understanding genome evolution and self-incompatibility.</title>
        <authorList>
            <person name="Gong W."/>
            <person name="Xiao S."/>
            <person name="Wang L."/>
            <person name="Liao Z."/>
            <person name="Chang Y."/>
            <person name="Mo W."/>
            <person name="Hu G."/>
            <person name="Li W."/>
            <person name="Zhao G."/>
            <person name="Zhu H."/>
            <person name="Hu X."/>
            <person name="Ji K."/>
            <person name="Xiang X."/>
            <person name="Song Q."/>
            <person name="Yuan D."/>
            <person name="Jin S."/>
            <person name="Zhang L."/>
        </authorList>
    </citation>
    <scope>NUCLEOTIDE SEQUENCE [LARGE SCALE GENOMIC DNA]</scope>
    <source>
        <strain evidence="1">SQ_2022a</strain>
    </source>
</reference>
<dbReference type="EMBL" id="CM045762">
    <property type="protein sequence ID" value="KAI8012236.1"/>
    <property type="molecule type" value="Genomic_DNA"/>
</dbReference>
<sequence length="113" mass="12333">MGNGPSRSTGSQQFPITADFVDKDPKMNAKTIFIIALSALVIFVVCCGAISTILKCRKVGRPSNAVGPVFTPAANKRRATRFDGCGVPPELISFIKVSTFLRHMFCELCFTRF</sequence>